<dbReference type="EMBL" id="BMES01000001">
    <property type="protein sequence ID" value="GGH17263.1"/>
    <property type="molecule type" value="Genomic_DNA"/>
</dbReference>
<evidence type="ECO:0008006" key="3">
    <source>
        <dbReference type="Google" id="ProtNLM"/>
    </source>
</evidence>
<protein>
    <recommendedName>
        <fullName evidence="3">Glycosyltransferase</fullName>
    </recommendedName>
</protein>
<proteinExistence type="predicted"/>
<dbReference type="AlphaFoldDB" id="A0A917I770"/>
<keyword evidence="2" id="KW-1185">Reference proteome</keyword>
<evidence type="ECO:0000313" key="1">
    <source>
        <dbReference type="EMBL" id="GGH17263.1"/>
    </source>
</evidence>
<organism evidence="1 2">
    <name type="scientific">Alsobacter metallidurans</name>
    <dbReference type="NCBI Taxonomy" id="340221"/>
    <lineage>
        <taxon>Bacteria</taxon>
        <taxon>Pseudomonadati</taxon>
        <taxon>Pseudomonadota</taxon>
        <taxon>Alphaproteobacteria</taxon>
        <taxon>Hyphomicrobiales</taxon>
        <taxon>Alsobacteraceae</taxon>
        <taxon>Alsobacter</taxon>
    </lineage>
</organism>
<reference evidence="1" key="2">
    <citation type="submission" date="2020-09" db="EMBL/GenBank/DDBJ databases">
        <authorList>
            <person name="Sun Q."/>
            <person name="Zhou Y."/>
        </authorList>
    </citation>
    <scope>NUCLEOTIDE SEQUENCE</scope>
    <source>
        <strain evidence="1">CGMCC 1.12214</strain>
    </source>
</reference>
<dbReference type="Proteomes" id="UP000603912">
    <property type="component" value="Unassembled WGS sequence"/>
</dbReference>
<sequence>MTQPITIVSCSNSREILEQNLLRSPDVVSGALPVRVIKGARSAAAAYAAVIADPPSPVLVFAHQDIYFPAGWASRLREAMQMLDATDPSWAVIGCYGARQDGSQAGYLYDTSSRRLLGRPFGAPQKVAMLDEIVIVVRVAGGVNFDPALPGFHMYATELALAAAHAGRGVYVGDMPVVHNSASVPTLDASFGAAWRFVSRKWRSAMPVPNLMCRFMTGGDWPLWRWRIRNKIMLITGKRILYERVPDPTVYARSSGFE</sequence>
<dbReference type="SUPFAM" id="SSF53448">
    <property type="entry name" value="Nucleotide-diphospho-sugar transferases"/>
    <property type="match status" value="1"/>
</dbReference>
<dbReference type="InterPro" id="IPR029044">
    <property type="entry name" value="Nucleotide-diphossugar_trans"/>
</dbReference>
<comment type="caution">
    <text evidence="1">The sequence shown here is derived from an EMBL/GenBank/DDBJ whole genome shotgun (WGS) entry which is preliminary data.</text>
</comment>
<dbReference type="RefSeq" id="WP_188517341.1">
    <property type="nucleotide sequence ID" value="NZ_BMES01000001.1"/>
</dbReference>
<name>A0A917I770_9HYPH</name>
<dbReference type="Gene3D" id="3.90.550.10">
    <property type="entry name" value="Spore Coat Polysaccharide Biosynthesis Protein SpsA, Chain A"/>
    <property type="match status" value="1"/>
</dbReference>
<reference evidence="1" key="1">
    <citation type="journal article" date="2014" name="Int. J. Syst. Evol. Microbiol.">
        <title>Complete genome sequence of Corynebacterium casei LMG S-19264T (=DSM 44701T), isolated from a smear-ripened cheese.</title>
        <authorList>
            <consortium name="US DOE Joint Genome Institute (JGI-PGF)"/>
            <person name="Walter F."/>
            <person name="Albersmeier A."/>
            <person name="Kalinowski J."/>
            <person name="Ruckert C."/>
        </authorList>
    </citation>
    <scope>NUCLEOTIDE SEQUENCE</scope>
    <source>
        <strain evidence="1">CGMCC 1.12214</strain>
    </source>
</reference>
<accession>A0A917I770</accession>
<evidence type="ECO:0000313" key="2">
    <source>
        <dbReference type="Proteomes" id="UP000603912"/>
    </source>
</evidence>
<gene>
    <name evidence="1" type="ORF">GCM10007036_18560</name>
</gene>